<proteinExistence type="predicted"/>
<evidence type="ECO:0000256" key="1">
    <source>
        <dbReference type="ARBA" id="ARBA00023002"/>
    </source>
</evidence>
<protein>
    <submittedName>
        <fullName evidence="3">Gfo/Idh/MocA family oxidoreductase</fullName>
    </submittedName>
</protein>
<dbReference type="EMBL" id="BAABJO010000010">
    <property type="protein sequence ID" value="GAA5121609.1"/>
    <property type="molecule type" value="Genomic_DNA"/>
</dbReference>
<dbReference type="RefSeq" id="WP_345605732.1">
    <property type="nucleotide sequence ID" value="NZ_BAABJO010000010.1"/>
</dbReference>
<accession>A0ABP9NIW7</accession>
<feature type="domain" description="Gfo/Idh/MocA-like oxidoreductase N-terminal" evidence="2">
    <location>
        <begin position="4"/>
        <end position="116"/>
    </location>
</feature>
<keyword evidence="4" id="KW-1185">Reference proteome</keyword>
<dbReference type="InterPro" id="IPR036291">
    <property type="entry name" value="NAD(P)-bd_dom_sf"/>
</dbReference>
<organism evidence="3 4">
    <name type="scientific">Pseudonocardia adelaidensis</name>
    <dbReference type="NCBI Taxonomy" id="648754"/>
    <lineage>
        <taxon>Bacteria</taxon>
        <taxon>Bacillati</taxon>
        <taxon>Actinomycetota</taxon>
        <taxon>Actinomycetes</taxon>
        <taxon>Pseudonocardiales</taxon>
        <taxon>Pseudonocardiaceae</taxon>
        <taxon>Pseudonocardia</taxon>
    </lineage>
</organism>
<comment type="caution">
    <text evidence="3">The sequence shown here is derived from an EMBL/GenBank/DDBJ whole genome shotgun (WGS) entry which is preliminary data.</text>
</comment>
<evidence type="ECO:0000259" key="2">
    <source>
        <dbReference type="Pfam" id="PF01408"/>
    </source>
</evidence>
<evidence type="ECO:0000313" key="4">
    <source>
        <dbReference type="Proteomes" id="UP001500804"/>
    </source>
</evidence>
<reference evidence="4" key="1">
    <citation type="journal article" date="2019" name="Int. J. Syst. Evol. Microbiol.">
        <title>The Global Catalogue of Microorganisms (GCM) 10K type strain sequencing project: providing services to taxonomists for standard genome sequencing and annotation.</title>
        <authorList>
            <consortium name="The Broad Institute Genomics Platform"/>
            <consortium name="The Broad Institute Genome Sequencing Center for Infectious Disease"/>
            <person name="Wu L."/>
            <person name="Ma J."/>
        </authorList>
    </citation>
    <scope>NUCLEOTIDE SEQUENCE [LARGE SCALE GENOMIC DNA]</scope>
    <source>
        <strain evidence="4">JCM 18302</strain>
    </source>
</reference>
<name>A0ABP9NIW7_9PSEU</name>
<dbReference type="Pfam" id="PF01408">
    <property type="entry name" value="GFO_IDH_MocA"/>
    <property type="match status" value="1"/>
</dbReference>
<evidence type="ECO:0000313" key="3">
    <source>
        <dbReference type="EMBL" id="GAA5121609.1"/>
    </source>
</evidence>
<dbReference type="Proteomes" id="UP001500804">
    <property type="component" value="Unassembled WGS sequence"/>
</dbReference>
<dbReference type="InterPro" id="IPR050463">
    <property type="entry name" value="Gfo/Idh/MocA_oxidrdct_glycsds"/>
</dbReference>
<dbReference type="PANTHER" id="PTHR43818:SF11">
    <property type="entry name" value="BCDNA.GH03377"/>
    <property type="match status" value="1"/>
</dbReference>
<dbReference type="Gene3D" id="3.30.360.10">
    <property type="entry name" value="Dihydrodipicolinate Reductase, domain 2"/>
    <property type="match status" value="1"/>
</dbReference>
<dbReference type="Gene3D" id="3.40.50.720">
    <property type="entry name" value="NAD(P)-binding Rossmann-like Domain"/>
    <property type="match status" value="1"/>
</dbReference>
<sequence>MDRLRVGLVGAGPWARAVHAPGLAAHSGTELAAVWTRRPEVAAGLAEEYGARSYPDLEVLFDAVDAVAFAVPPQVQGRFALFAAAAGKHLICEKPLADTVEDARAVVEAVERTGVHSTMVLTLRHAPAVRDWLAEMPPEPAGPDTVASARWISGSLLGGPYCTSSWRAEQGALSDLGPHVIDLLDAAVGPVVDVPWARHDQPDLWRFGLLHSGGAQSSVTLSTRVPVDPSEIEFTVLGGAGRHRLAGRGADAATCYAAMLDELVAAVGGSGPPPALDAARGLRLQELVAAVRAAVDGAQPV</sequence>
<gene>
    <name evidence="3" type="ORF">GCM10023320_30680</name>
</gene>
<dbReference type="InterPro" id="IPR000683">
    <property type="entry name" value="Gfo/Idh/MocA-like_OxRdtase_N"/>
</dbReference>
<dbReference type="PANTHER" id="PTHR43818">
    <property type="entry name" value="BCDNA.GH03377"/>
    <property type="match status" value="1"/>
</dbReference>
<dbReference type="SUPFAM" id="SSF51735">
    <property type="entry name" value="NAD(P)-binding Rossmann-fold domains"/>
    <property type="match status" value="1"/>
</dbReference>
<keyword evidence="1" id="KW-0560">Oxidoreductase</keyword>
<dbReference type="SUPFAM" id="SSF55347">
    <property type="entry name" value="Glyceraldehyde-3-phosphate dehydrogenase-like, C-terminal domain"/>
    <property type="match status" value="1"/>
</dbReference>